<feature type="domain" description="Glycosyl transferase family 1" evidence="1">
    <location>
        <begin position="178"/>
        <end position="338"/>
    </location>
</feature>
<dbReference type="Pfam" id="PF13439">
    <property type="entry name" value="Glyco_transf_4"/>
    <property type="match status" value="1"/>
</dbReference>
<comment type="caution">
    <text evidence="3">The sequence shown here is derived from an EMBL/GenBank/DDBJ whole genome shotgun (WGS) entry which is preliminary data.</text>
</comment>
<dbReference type="AlphaFoldDB" id="A0AAQ0RTP4"/>
<sequence length="363" mass="41398">MKLLFYIHGITGGGGERVLSTLVNEFSIRGEEVFLATDIHNSFAYDIDKRVKLYDLYDKCNKDYGTFSSIKNSVVIRRNIRRIAKKTSPDVIIAFMSALGCSVIVSTIGLKIPIVVSEHTNVSRFLGYSLNIKRKLLYPLANCITVLTRHDEKLWRNKVKNVVYMPNPINLKTLHTSKNNRNKVVLAVGRVNQWEVKGFDNLIFCWSKLCSDFPDWKLQIVGNSDKDASVFLKKMAIENNCQNYEFVGFRKDVDRLMQQSEIFCLSSRTEGLPMALIEAMNAGCCCVSFDVVTGPREIIVANKSGLLAKNQDNEDFVEKLRQVMSDETLRHHLAANAPSSVVKFSTKRIIHRWYILFDKIIKK</sequence>
<dbReference type="SUPFAM" id="SSF53756">
    <property type="entry name" value="UDP-Glycosyltransferase/glycogen phosphorylase"/>
    <property type="match status" value="1"/>
</dbReference>
<dbReference type="PANTHER" id="PTHR12526">
    <property type="entry name" value="GLYCOSYLTRANSFERASE"/>
    <property type="match status" value="1"/>
</dbReference>
<name>A0AAQ0RTP4_9BACE</name>
<proteinExistence type="predicted"/>
<accession>A0AAQ0RTP4</accession>
<protein>
    <submittedName>
        <fullName evidence="3">Glycosyltransferase family 4 protein</fullName>
    </submittedName>
</protein>
<dbReference type="Pfam" id="PF00534">
    <property type="entry name" value="Glycos_transf_1"/>
    <property type="match status" value="1"/>
</dbReference>
<dbReference type="InterPro" id="IPR001296">
    <property type="entry name" value="Glyco_trans_1"/>
</dbReference>
<dbReference type="RefSeq" id="WP_115501765.1">
    <property type="nucleotide sequence ID" value="NZ_BAABZC010000001.1"/>
</dbReference>
<dbReference type="InterPro" id="IPR028098">
    <property type="entry name" value="Glyco_trans_4-like_N"/>
</dbReference>
<reference evidence="3 4" key="1">
    <citation type="submission" date="2018-08" db="EMBL/GenBank/DDBJ databases">
        <title>A genome reference for cultivated species of the human gut microbiota.</title>
        <authorList>
            <person name="Zou Y."/>
            <person name="Xue W."/>
            <person name="Luo G."/>
        </authorList>
    </citation>
    <scope>NUCLEOTIDE SEQUENCE [LARGE SCALE GENOMIC DNA]</scope>
    <source>
        <strain evidence="3 4">AF19-10AC</strain>
    </source>
</reference>
<evidence type="ECO:0000259" key="1">
    <source>
        <dbReference type="Pfam" id="PF00534"/>
    </source>
</evidence>
<dbReference type="CDD" id="cd03820">
    <property type="entry name" value="GT4_AmsD-like"/>
    <property type="match status" value="1"/>
</dbReference>
<feature type="domain" description="Glycosyltransferase subfamily 4-like N-terminal" evidence="2">
    <location>
        <begin position="13"/>
        <end position="171"/>
    </location>
</feature>
<dbReference type="Proteomes" id="UP000284772">
    <property type="component" value="Unassembled WGS sequence"/>
</dbReference>
<evidence type="ECO:0000313" key="3">
    <source>
        <dbReference type="EMBL" id="RGT54785.1"/>
    </source>
</evidence>
<evidence type="ECO:0000259" key="2">
    <source>
        <dbReference type="Pfam" id="PF13439"/>
    </source>
</evidence>
<dbReference type="GO" id="GO:0016757">
    <property type="term" value="F:glycosyltransferase activity"/>
    <property type="evidence" value="ECO:0007669"/>
    <property type="project" value="InterPro"/>
</dbReference>
<dbReference type="Gene3D" id="3.40.50.2000">
    <property type="entry name" value="Glycogen Phosphorylase B"/>
    <property type="match status" value="2"/>
</dbReference>
<evidence type="ECO:0000313" key="4">
    <source>
        <dbReference type="Proteomes" id="UP000284772"/>
    </source>
</evidence>
<dbReference type="PANTHER" id="PTHR12526:SF630">
    <property type="entry name" value="GLYCOSYLTRANSFERASE"/>
    <property type="match status" value="1"/>
</dbReference>
<gene>
    <name evidence="3" type="ORF">DWX27_06875</name>
</gene>
<organism evidence="3 4">
    <name type="scientific">Bacteroides intestinalis</name>
    <dbReference type="NCBI Taxonomy" id="329854"/>
    <lineage>
        <taxon>Bacteria</taxon>
        <taxon>Pseudomonadati</taxon>
        <taxon>Bacteroidota</taxon>
        <taxon>Bacteroidia</taxon>
        <taxon>Bacteroidales</taxon>
        <taxon>Bacteroidaceae</taxon>
        <taxon>Bacteroides</taxon>
    </lineage>
</organism>
<dbReference type="EMBL" id="QRWT01000004">
    <property type="protein sequence ID" value="RGT54785.1"/>
    <property type="molecule type" value="Genomic_DNA"/>
</dbReference>